<dbReference type="InterPro" id="IPR000644">
    <property type="entry name" value="CBS_dom"/>
</dbReference>
<evidence type="ECO:0000256" key="2">
    <source>
        <dbReference type="SAM" id="Phobius"/>
    </source>
</evidence>
<dbReference type="SMART" id="SM00116">
    <property type="entry name" value="CBS"/>
    <property type="match status" value="2"/>
</dbReference>
<keyword evidence="5" id="KW-1185">Reference proteome</keyword>
<dbReference type="Pfam" id="PF04982">
    <property type="entry name" value="TM_HPP"/>
    <property type="match status" value="1"/>
</dbReference>
<feature type="transmembrane region" description="Helical" evidence="2">
    <location>
        <begin position="28"/>
        <end position="44"/>
    </location>
</feature>
<feature type="domain" description="CBS" evidence="3">
    <location>
        <begin position="206"/>
        <end position="263"/>
    </location>
</feature>
<keyword evidence="2" id="KW-0812">Transmembrane</keyword>
<evidence type="ECO:0000313" key="5">
    <source>
        <dbReference type="Proteomes" id="UP000295341"/>
    </source>
</evidence>
<feature type="transmembrane region" description="Helical" evidence="2">
    <location>
        <begin position="107"/>
        <end position="132"/>
    </location>
</feature>
<gene>
    <name evidence="4" type="ORF">DFR24_1105</name>
</gene>
<feature type="domain" description="CBS" evidence="3">
    <location>
        <begin position="290"/>
        <end position="344"/>
    </location>
</feature>
<evidence type="ECO:0000256" key="1">
    <source>
        <dbReference type="PROSITE-ProRule" id="PRU00703"/>
    </source>
</evidence>
<keyword evidence="2" id="KW-0472">Membrane</keyword>
<dbReference type="CDD" id="cd04600">
    <property type="entry name" value="CBS_pair_HPP_assoc"/>
    <property type="match status" value="1"/>
</dbReference>
<dbReference type="PANTHER" id="PTHR33741:SF5">
    <property type="entry name" value="TRANSMEMBRANE PROTEIN DDB_G0269096-RELATED"/>
    <property type="match status" value="1"/>
</dbReference>
<keyword evidence="1" id="KW-0129">CBS domain</keyword>
<dbReference type="AlphaFoldDB" id="A0A4V3F685"/>
<dbReference type="InterPro" id="IPR007065">
    <property type="entry name" value="HPP"/>
</dbReference>
<reference evidence="4 5" key="1">
    <citation type="submission" date="2019-03" db="EMBL/GenBank/DDBJ databases">
        <title>Genomic Encyclopedia of Type Strains, Phase IV (KMG-IV): sequencing the most valuable type-strain genomes for metagenomic binning, comparative biology and taxonomic classification.</title>
        <authorList>
            <person name="Goeker M."/>
        </authorList>
    </citation>
    <scope>NUCLEOTIDE SEQUENCE [LARGE SCALE GENOMIC DNA]</scope>
    <source>
        <strain evidence="4 5">DSM 26377</strain>
    </source>
</reference>
<proteinExistence type="predicted"/>
<dbReference type="InterPro" id="IPR058581">
    <property type="entry name" value="TM_HPP"/>
</dbReference>
<dbReference type="SUPFAM" id="SSF54631">
    <property type="entry name" value="CBS-domain pair"/>
    <property type="match status" value="1"/>
</dbReference>
<dbReference type="InterPro" id="IPR046342">
    <property type="entry name" value="CBS_dom_sf"/>
</dbReference>
<evidence type="ECO:0000313" key="4">
    <source>
        <dbReference type="EMBL" id="TDU31726.1"/>
    </source>
</evidence>
<comment type="caution">
    <text evidence="4">The sequence shown here is derived from an EMBL/GenBank/DDBJ whole genome shotgun (WGS) entry which is preliminary data.</text>
</comment>
<feature type="transmembrane region" description="Helical" evidence="2">
    <location>
        <begin position="51"/>
        <end position="71"/>
    </location>
</feature>
<dbReference type="Pfam" id="PF00571">
    <property type="entry name" value="CBS"/>
    <property type="match status" value="2"/>
</dbReference>
<feature type="transmembrane region" description="Helical" evidence="2">
    <location>
        <begin position="77"/>
        <end position="95"/>
    </location>
</feature>
<name>A0A4V3F685_9GAMM</name>
<dbReference type="PROSITE" id="PS51371">
    <property type="entry name" value="CBS"/>
    <property type="match status" value="2"/>
</dbReference>
<dbReference type="Proteomes" id="UP000295341">
    <property type="component" value="Unassembled WGS sequence"/>
</dbReference>
<sequence>MLGALLGIAAVALLSRWMAAPWSLTPYLVAPIGATAVIIFAAPASPMGQPWAAIVGNTVSAVAGVVCARLIGDIALAAGAATGLAVAFMLILRCLHPPGGAVAVTAVLLHATSFQFAFFPVFVTTTLVVLAACAWHRATGHRYPHGQLTTRVEIGSRFTAADFDAALAHYDGVLDVSRDDLLGLLQQAGVSSYRRRVGDLRCSDIMSRDLQTVRPATSIAQAWEAMQRYHVKALPVVDRTGAIAGIVTRADFLRETGVDPLEGTGVNARMMAGAGAPQRPGRPAAVGQIMTRRVRVAREDRHVVDLIAAFSEEGHHHLPVVDLQGKAVGMITQSDVVRALARAL</sequence>
<organism evidence="4 5">
    <name type="scientific">Panacagrimonas perspica</name>
    <dbReference type="NCBI Taxonomy" id="381431"/>
    <lineage>
        <taxon>Bacteria</taxon>
        <taxon>Pseudomonadati</taxon>
        <taxon>Pseudomonadota</taxon>
        <taxon>Gammaproteobacteria</taxon>
        <taxon>Nevskiales</taxon>
        <taxon>Nevskiaceae</taxon>
        <taxon>Panacagrimonas</taxon>
    </lineage>
</organism>
<keyword evidence="2" id="KW-1133">Transmembrane helix</keyword>
<dbReference type="PANTHER" id="PTHR33741">
    <property type="entry name" value="TRANSMEMBRANE PROTEIN DDB_G0269096-RELATED"/>
    <property type="match status" value="1"/>
</dbReference>
<evidence type="ECO:0000259" key="3">
    <source>
        <dbReference type="PROSITE" id="PS51371"/>
    </source>
</evidence>
<accession>A0A4V3F685</accession>
<dbReference type="EMBL" id="SOBT01000008">
    <property type="protein sequence ID" value="TDU31726.1"/>
    <property type="molecule type" value="Genomic_DNA"/>
</dbReference>
<protein>
    <submittedName>
        <fullName evidence="4">CBS domain-containing membrane protein</fullName>
    </submittedName>
</protein>
<dbReference type="Gene3D" id="3.10.580.10">
    <property type="entry name" value="CBS-domain"/>
    <property type="match status" value="1"/>
</dbReference>